<evidence type="ECO:0000313" key="3">
    <source>
        <dbReference type="Proteomes" id="UP000003480"/>
    </source>
</evidence>
<feature type="chain" id="PRO_5003689995" description="LamG-like jellyroll fold domain-containing protein" evidence="1">
    <location>
        <begin position="26"/>
        <end position="280"/>
    </location>
</feature>
<name>I4G2X9_MICAE</name>
<dbReference type="InterPro" id="IPR013320">
    <property type="entry name" value="ConA-like_dom_sf"/>
</dbReference>
<dbReference type="RefSeq" id="WP_002767881.1">
    <property type="nucleotide sequence ID" value="NZ_HE972973.1"/>
</dbReference>
<dbReference type="HOGENOM" id="CLU_993255_0_0_3"/>
<comment type="caution">
    <text evidence="2">The sequence shown here is derived from an EMBL/GenBank/DDBJ whole genome shotgun (WGS) entry which is preliminary data.</text>
</comment>
<dbReference type="EMBL" id="CAIJ01000248">
    <property type="protein sequence ID" value="CCI02290.1"/>
    <property type="molecule type" value="Genomic_DNA"/>
</dbReference>
<evidence type="ECO:0000256" key="1">
    <source>
        <dbReference type="SAM" id="SignalP"/>
    </source>
</evidence>
<reference evidence="2 3" key="1">
    <citation type="submission" date="2012-04" db="EMBL/GenBank/DDBJ databases">
        <authorList>
            <person name="Genoscope - CEA"/>
        </authorList>
    </citation>
    <scope>NUCLEOTIDE SEQUENCE [LARGE SCALE GENOMIC DNA]</scope>
    <source>
        <strain evidence="2 3">9443</strain>
    </source>
</reference>
<gene>
    <name evidence="2" type="ORF">MICAC_3210005</name>
</gene>
<keyword evidence="1" id="KW-0732">Signal</keyword>
<sequence>MKSNVLTIATVFSLLGLTMSGPVGAAVVSKWEFNDPQGLTAFDSVDGNDGTYTGYGASPGPFGGILPFNGTTNFVDVPNSSSLNFGTGNFSVGARIKTTYSDQIIVDKRIEGSGPVQGYAFFISSGNLGFQLADGTGSSLFCSSTDPSSGCTNYSGGSATFIADGLWHDVSVTVDRTNPLGGQFFVDGVLKSTFNPTFRTGSVTNNKNLNIGRRSDNSIAGFLNGTLSCVYVAEGIVSNGCQDSQVKSVPEKSPISALVLFSLGGASSIFLKKRKQQIQT</sequence>
<dbReference type="Proteomes" id="UP000003480">
    <property type="component" value="Unassembled WGS sequence"/>
</dbReference>
<feature type="signal peptide" evidence="1">
    <location>
        <begin position="1"/>
        <end position="25"/>
    </location>
</feature>
<evidence type="ECO:0000313" key="2">
    <source>
        <dbReference type="EMBL" id="CCI02290.1"/>
    </source>
</evidence>
<accession>I4G2X9</accession>
<dbReference type="Gene3D" id="2.60.120.200">
    <property type="match status" value="1"/>
</dbReference>
<evidence type="ECO:0008006" key="4">
    <source>
        <dbReference type="Google" id="ProtNLM"/>
    </source>
</evidence>
<organism evidence="2 3">
    <name type="scientific">Microcystis aeruginosa PCC 9443</name>
    <dbReference type="NCBI Taxonomy" id="1160281"/>
    <lineage>
        <taxon>Bacteria</taxon>
        <taxon>Bacillati</taxon>
        <taxon>Cyanobacteriota</taxon>
        <taxon>Cyanophyceae</taxon>
        <taxon>Oscillatoriophycideae</taxon>
        <taxon>Chroococcales</taxon>
        <taxon>Microcystaceae</taxon>
        <taxon>Microcystis</taxon>
    </lineage>
</organism>
<protein>
    <recommendedName>
        <fullName evidence="4">LamG-like jellyroll fold domain-containing protein</fullName>
    </recommendedName>
</protein>
<proteinExistence type="predicted"/>
<dbReference type="AlphaFoldDB" id="I4G2X9"/>
<dbReference type="SUPFAM" id="SSF49899">
    <property type="entry name" value="Concanavalin A-like lectins/glucanases"/>
    <property type="match status" value="1"/>
</dbReference>